<dbReference type="InterPro" id="IPR047173">
    <property type="entry name" value="STRAD_A/B-like"/>
</dbReference>
<comment type="similarity">
    <text evidence="1">Belongs to the protein kinase superfamily. STE Ser/Thr protein kinase family. STE20 subfamily.</text>
</comment>
<dbReference type="PANTHER" id="PTHR48014">
    <property type="entry name" value="SERINE/THREONINE-PROTEIN KINASE FRAY2"/>
    <property type="match status" value="1"/>
</dbReference>
<proteinExistence type="inferred from homology"/>
<dbReference type="EMBL" id="GGEC01036556">
    <property type="protein sequence ID" value="MBX17040.1"/>
    <property type="molecule type" value="Transcribed_RNA"/>
</dbReference>
<accession>A0A2P2LGH2</accession>
<name>A0A2P2LGH2_RHIMU</name>
<evidence type="ECO:0000313" key="3">
    <source>
        <dbReference type="EMBL" id="MBX17040.1"/>
    </source>
</evidence>
<keyword evidence="2" id="KW-0175">Coiled coil</keyword>
<dbReference type="GO" id="GO:0043539">
    <property type="term" value="F:protein serine/threonine kinase activator activity"/>
    <property type="evidence" value="ECO:0007669"/>
    <property type="project" value="InterPro"/>
</dbReference>
<organism evidence="3">
    <name type="scientific">Rhizophora mucronata</name>
    <name type="common">Asiatic mangrove</name>
    <dbReference type="NCBI Taxonomy" id="61149"/>
    <lineage>
        <taxon>Eukaryota</taxon>
        <taxon>Viridiplantae</taxon>
        <taxon>Streptophyta</taxon>
        <taxon>Embryophyta</taxon>
        <taxon>Tracheophyta</taxon>
        <taxon>Spermatophyta</taxon>
        <taxon>Magnoliopsida</taxon>
        <taxon>eudicotyledons</taxon>
        <taxon>Gunneridae</taxon>
        <taxon>Pentapetalae</taxon>
        <taxon>rosids</taxon>
        <taxon>fabids</taxon>
        <taxon>Malpighiales</taxon>
        <taxon>Rhizophoraceae</taxon>
        <taxon>Rhizophora</taxon>
    </lineage>
</organism>
<feature type="coiled-coil region" evidence="2">
    <location>
        <begin position="216"/>
        <end position="250"/>
    </location>
</feature>
<sequence length="260" mass="28391">MIFLYSCLLIVRFEIENQPANEKATREIRKVPSLSGPLMLPNRASANSLSAPIKSSGGFRDSLDDKSKASLVQIKGRFSVTSENLDLVKDIPLSTVPRRASQGSPLRKSASVGDWMNDSKQVPMPKEVCNSNLPSCQPITKSNLTASHLMPHLQNIFQQNSVQQDLILTLLNSLQPADGVDAAQNGKLPLLSLSSESNGSVDGAIPERERLLLIKVAELQARLSCLTEELKAEKLKYAQLQQQVKSVSGQENGVEMEVDT</sequence>
<evidence type="ECO:0000256" key="1">
    <source>
        <dbReference type="ARBA" id="ARBA00008874"/>
    </source>
</evidence>
<dbReference type="PANTHER" id="PTHR48014:SF21">
    <property type="entry name" value="SERINE_THREONINE-PROTEIN KINASE FRAY2"/>
    <property type="match status" value="1"/>
</dbReference>
<reference evidence="3" key="1">
    <citation type="submission" date="2018-02" db="EMBL/GenBank/DDBJ databases">
        <title>Rhizophora mucronata_Transcriptome.</title>
        <authorList>
            <person name="Meera S.P."/>
            <person name="Sreeshan A."/>
            <person name="Augustine A."/>
        </authorList>
    </citation>
    <scope>NUCLEOTIDE SEQUENCE</scope>
    <source>
        <tissue evidence="3">Leaf</tissue>
    </source>
</reference>
<evidence type="ECO:0000256" key="2">
    <source>
        <dbReference type="SAM" id="Coils"/>
    </source>
</evidence>
<dbReference type="AlphaFoldDB" id="A0A2P2LGH2"/>
<protein>
    <submittedName>
        <fullName evidence="3">Uncharacterized protein MANES_02G003400</fullName>
    </submittedName>
</protein>